<dbReference type="PRINTS" id="PR00980">
    <property type="entry name" value="TRNASYNTHALA"/>
</dbReference>
<evidence type="ECO:0000256" key="3">
    <source>
        <dbReference type="ARBA" id="ARBA00017959"/>
    </source>
</evidence>
<evidence type="ECO:0000256" key="9">
    <source>
        <dbReference type="ARBA" id="ARBA00022840"/>
    </source>
</evidence>
<dbReference type="Pfam" id="PF07973">
    <property type="entry name" value="tRNA_SAD"/>
    <property type="match status" value="1"/>
</dbReference>
<dbReference type="GO" id="GO:0008270">
    <property type="term" value="F:zinc ion binding"/>
    <property type="evidence" value="ECO:0007669"/>
    <property type="project" value="UniProtKB-UniRule"/>
</dbReference>
<protein>
    <recommendedName>
        <fullName evidence="3">Alanine--tRNA ligase</fullName>
        <ecNumber evidence="2">6.1.1.7</ecNumber>
    </recommendedName>
</protein>
<keyword evidence="10 14" id="KW-0694">RNA-binding</keyword>
<dbReference type="GO" id="GO:0005739">
    <property type="term" value="C:mitochondrion"/>
    <property type="evidence" value="ECO:0007669"/>
    <property type="project" value="TreeGrafter"/>
</dbReference>
<dbReference type="NCBIfam" id="TIGR00344">
    <property type="entry name" value="alaS"/>
    <property type="match status" value="1"/>
</dbReference>
<keyword evidence="12 14" id="KW-0030">Aminoacyl-tRNA synthetase</keyword>
<dbReference type="OMA" id="GFDMEME"/>
<sequence>MDKLWPNIPWHICAITSLRLHIRHLSARQIRSSFLEYFKEHDHTYVPSSSVIPEDDNSTAFISAGMNQFKPLFLGAKYTEGKFAGLRNVVNWQKCIRVGGKHNDFNDVGHDLTHHTFFEMLGNYSFGGYSKAEACLYAWNFLTDILRIPADRLYITYFSGDENMKLKEDLECRDIWIKLGVPENRVLGFCYNHNFWEMAETGPCGPCTEIHYDLIGNRKAQKLVNSNDPTVVEIWNLVFMQFSRDISGRISSLPTLYIDCGMGFERLVSIVQGLHSAYDSDLFLPLMKIIQKYSKVGEYGGQLKDTNSSKTDIAYRIIADHLRAACIMISDGVEPGSRNRGYHLRRVLRRAILNLTLTLGAEREMLGSLVPDFVNHLTSLYDSVAACETIIAETVMSEEQLFWKSYDKGNKLLQQNIASHSHVLPGKIAWMLSGTYGLPLAITQKKCNEKGLKVDLDGFYQCLTNFQKIQKAEQEPWQKVDVEEMIMNGVEPTNDSEKYGYKRIEVGEYEFPSKAGTVVAVFDVNGKSVMALKPGEVGSVIMDSTIFFAEQGGQLYDRGTLRDSLNNIVFTVNIAKRRNGYIIHTGEVADGQILERGLNLMQTVDPKQRFSLMCGHTATHILHFALEKVFGASVRQMGSFIGPERLHFDFFVADEKFTLEKIEKVMATVNEVIENNLDVTVKHILQNELGSVHKSFSAFDISQEAAFDGSYRIVTIESSRLLGKDIIEPCCGTHVFNTGDIGRFAIIGQKSRGASVRRIYAVTSSAAVESIHNAIKLKNELSHALEDFSETFVDTHKLMEEFQKNLPLPSKSSIYEMLKAVKKRNKYLSQKLRLPATN</sequence>
<dbReference type="InterPro" id="IPR050058">
    <property type="entry name" value="Ala-tRNA_ligase"/>
</dbReference>
<evidence type="ECO:0000256" key="11">
    <source>
        <dbReference type="ARBA" id="ARBA00022917"/>
    </source>
</evidence>
<feature type="domain" description="Alanyl-transfer RNA synthetases family profile" evidence="15">
    <location>
        <begin position="25"/>
        <end position="773"/>
    </location>
</feature>
<keyword evidence="4 14" id="KW-0820">tRNA-binding</keyword>
<evidence type="ECO:0000256" key="8">
    <source>
        <dbReference type="ARBA" id="ARBA00022833"/>
    </source>
</evidence>
<dbReference type="PANTHER" id="PTHR11777">
    <property type="entry name" value="ALANYL-TRNA SYNTHETASE"/>
    <property type="match status" value="1"/>
</dbReference>
<dbReference type="GO" id="GO:0006419">
    <property type="term" value="P:alanyl-tRNA aminoacylation"/>
    <property type="evidence" value="ECO:0007669"/>
    <property type="project" value="InterPro"/>
</dbReference>
<dbReference type="Pfam" id="PF01411">
    <property type="entry name" value="tRNA-synt_2c"/>
    <property type="match status" value="1"/>
</dbReference>
<dbReference type="InterPro" id="IPR018164">
    <property type="entry name" value="Ala-tRNA-synth_IIc_N"/>
</dbReference>
<dbReference type="SUPFAM" id="SSF55186">
    <property type="entry name" value="ThrRS/AlaRS common domain"/>
    <property type="match status" value="1"/>
</dbReference>
<evidence type="ECO:0000256" key="2">
    <source>
        <dbReference type="ARBA" id="ARBA00013168"/>
    </source>
</evidence>
<comment type="similarity">
    <text evidence="1">Belongs to the class-II aminoacyl-tRNA synthetase family. Alax-L subfamily.</text>
</comment>
<evidence type="ECO:0000313" key="17">
    <source>
        <dbReference type="Proteomes" id="UP000024404"/>
    </source>
</evidence>
<proteinExistence type="inferred from homology"/>
<keyword evidence="5 14" id="KW-0436">Ligase</keyword>
<dbReference type="EMBL" id="CMVM020000336">
    <property type="status" value="NOT_ANNOTATED_CDS"/>
    <property type="molecule type" value="Genomic_DNA"/>
</dbReference>
<evidence type="ECO:0000256" key="7">
    <source>
        <dbReference type="ARBA" id="ARBA00022741"/>
    </source>
</evidence>
<dbReference type="GO" id="GO:0002161">
    <property type="term" value="F:aminoacyl-tRNA deacylase activity"/>
    <property type="evidence" value="ECO:0007669"/>
    <property type="project" value="TreeGrafter"/>
</dbReference>
<accession>A0A8R1XMZ8</accession>
<evidence type="ECO:0000256" key="6">
    <source>
        <dbReference type="ARBA" id="ARBA00022723"/>
    </source>
</evidence>
<dbReference type="GO" id="GO:0005524">
    <property type="term" value="F:ATP binding"/>
    <property type="evidence" value="ECO:0007669"/>
    <property type="project" value="UniProtKB-UniRule"/>
</dbReference>
<comment type="domain">
    <text evidence="14">Consists of three domains; the N-terminal catalytic domain, the editing domain and the C-terminal C-Ala domain. The editing domain removes incorrectly charged amino acids, while the C-Ala domain, along with tRNA(Ala), serves as a bridge to cooperatively bring together the editing and aminoacylation centers thus stimulating deacylation of misacylated tRNAs.</text>
</comment>
<dbReference type="InterPro" id="IPR009000">
    <property type="entry name" value="Transl_B-barrel_sf"/>
</dbReference>
<dbReference type="Gene3D" id="3.30.980.10">
    <property type="entry name" value="Threonyl-trna Synthetase, Chain A, domain 2"/>
    <property type="match status" value="1"/>
</dbReference>
<dbReference type="CDD" id="cd00673">
    <property type="entry name" value="AlaRS_core"/>
    <property type="match status" value="1"/>
</dbReference>
<dbReference type="InterPro" id="IPR018162">
    <property type="entry name" value="Ala-tRNA-ligase_IIc_anticod-bd"/>
</dbReference>
<evidence type="ECO:0000256" key="12">
    <source>
        <dbReference type="ARBA" id="ARBA00023146"/>
    </source>
</evidence>
<dbReference type="FunFam" id="3.30.980.10:FF:000004">
    <property type="entry name" value="Alanine--tRNA ligase, cytoplasmic"/>
    <property type="match status" value="1"/>
</dbReference>
<keyword evidence="11 14" id="KW-0648">Protein biosynthesis</keyword>
<dbReference type="Gene3D" id="3.30.930.10">
    <property type="entry name" value="Bira Bifunctional Protein, Domain 2"/>
    <property type="match status" value="1"/>
</dbReference>
<dbReference type="InterPro" id="IPR002318">
    <property type="entry name" value="Ala-tRNA-lgiase_IIc"/>
</dbReference>
<feature type="binding site" evidence="14">
    <location>
        <position position="616"/>
    </location>
    <ligand>
        <name>Zn(2+)</name>
        <dbReference type="ChEBI" id="CHEBI:29105"/>
    </ligand>
</feature>
<comment type="subunit">
    <text evidence="14">Monomer.</text>
</comment>
<comment type="function">
    <text evidence="14">Catalyzes the attachment of alanine to tRNA(Ala) in a two-step reaction: alanine is first activated by ATP to form Ala-AMP and then transferred to the acceptor end of tRNA(Ala). Also edits incorrectly charged tRNA(Ala) via its editing domain.</text>
</comment>
<dbReference type="AlphaFoldDB" id="A0A8R1XMZ8"/>
<dbReference type="EC" id="6.1.1.7" evidence="2"/>
<dbReference type="InterPro" id="IPR045864">
    <property type="entry name" value="aa-tRNA-synth_II/BPL/LPL"/>
</dbReference>
<feature type="binding site" evidence="14">
    <location>
        <position position="620"/>
    </location>
    <ligand>
        <name>Zn(2+)</name>
        <dbReference type="ChEBI" id="CHEBI:29105"/>
    </ligand>
</feature>
<dbReference type="SUPFAM" id="SSF101353">
    <property type="entry name" value="Putative anticodon-binding domain of alanyl-tRNA synthetase (AlaRS)"/>
    <property type="match status" value="1"/>
</dbReference>
<dbReference type="SMART" id="SM00863">
    <property type="entry name" value="tRNA_SAD"/>
    <property type="match status" value="1"/>
</dbReference>
<dbReference type="Gene3D" id="2.40.30.130">
    <property type="match status" value="1"/>
</dbReference>
<comment type="cofactor">
    <cofactor evidence="14">
        <name>Zn(2+)</name>
        <dbReference type="ChEBI" id="CHEBI:29105"/>
    </cofactor>
    <text evidence="14">Binds 1 zinc ion per subunit.</text>
</comment>
<feature type="binding site" evidence="14">
    <location>
        <position position="734"/>
    </location>
    <ligand>
        <name>Zn(2+)</name>
        <dbReference type="ChEBI" id="CHEBI:29105"/>
    </ligand>
</feature>
<keyword evidence="9 14" id="KW-0067">ATP-binding</keyword>
<comment type="catalytic activity">
    <reaction evidence="13 14">
        <text>tRNA(Ala) + L-alanine + ATP = L-alanyl-tRNA(Ala) + AMP + diphosphate</text>
        <dbReference type="Rhea" id="RHEA:12540"/>
        <dbReference type="Rhea" id="RHEA-COMP:9657"/>
        <dbReference type="Rhea" id="RHEA-COMP:9923"/>
        <dbReference type="ChEBI" id="CHEBI:30616"/>
        <dbReference type="ChEBI" id="CHEBI:33019"/>
        <dbReference type="ChEBI" id="CHEBI:57972"/>
        <dbReference type="ChEBI" id="CHEBI:78442"/>
        <dbReference type="ChEBI" id="CHEBI:78497"/>
        <dbReference type="ChEBI" id="CHEBI:456215"/>
        <dbReference type="EC" id="6.1.1.7"/>
    </reaction>
</comment>
<evidence type="ECO:0000256" key="10">
    <source>
        <dbReference type="ARBA" id="ARBA00022884"/>
    </source>
</evidence>
<evidence type="ECO:0000256" key="4">
    <source>
        <dbReference type="ARBA" id="ARBA00022555"/>
    </source>
</evidence>
<evidence type="ECO:0000256" key="1">
    <source>
        <dbReference type="ARBA" id="ARBA00008429"/>
    </source>
</evidence>
<keyword evidence="7 14" id="KW-0547">Nucleotide-binding</keyword>
<dbReference type="PROSITE" id="PS50860">
    <property type="entry name" value="AA_TRNA_LIGASE_II_ALA"/>
    <property type="match status" value="1"/>
</dbReference>
<dbReference type="GO" id="GO:0004813">
    <property type="term" value="F:alanine-tRNA ligase activity"/>
    <property type="evidence" value="ECO:0007669"/>
    <property type="project" value="UniProtKB-UniRule"/>
</dbReference>
<dbReference type="FunFam" id="3.30.930.10:FF:000011">
    <property type="entry name" value="Alanine--tRNA ligase, cytoplasmic"/>
    <property type="match status" value="1"/>
</dbReference>
<keyword evidence="8 14" id="KW-0862">Zinc</keyword>
<name>A0A8R1XMZ8_ONCVO</name>
<dbReference type="PANTHER" id="PTHR11777:SF9">
    <property type="entry name" value="ALANINE--TRNA LIGASE, CYTOPLASMIC"/>
    <property type="match status" value="1"/>
</dbReference>
<dbReference type="HAMAP" id="MF_00036_B">
    <property type="entry name" value="Ala_tRNA_synth_B"/>
    <property type="match status" value="1"/>
</dbReference>
<dbReference type="InterPro" id="IPR018165">
    <property type="entry name" value="Ala-tRNA-synth_IIc_core"/>
</dbReference>
<reference evidence="17" key="1">
    <citation type="submission" date="2013-10" db="EMBL/GenBank/DDBJ databases">
        <title>Genome sequencing of Onchocerca volvulus.</title>
        <authorList>
            <person name="Cotton J."/>
            <person name="Tsai J."/>
            <person name="Stanley E."/>
            <person name="Tracey A."/>
            <person name="Holroyd N."/>
            <person name="Lustigman S."/>
            <person name="Berriman M."/>
        </authorList>
    </citation>
    <scope>NUCLEOTIDE SEQUENCE</scope>
</reference>
<dbReference type="InterPro" id="IPR018163">
    <property type="entry name" value="Thr/Ala-tRNA-synth_IIc_edit"/>
</dbReference>
<evidence type="ECO:0000256" key="5">
    <source>
        <dbReference type="ARBA" id="ARBA00022598"/>
    </source>
</evidence>
<dbReference type="EnsemblMetazoa" id="OVOC10390.1">
    <property type="protein sequence ID" value="OVOC10390.1"/>
    <property type="gene ID" value="WBGene00247199"/>
</dbReference>
<evidence type="ECO:0000313" key="16">
    <source>
        <dbReference type="EnsemblMetazoa" id="OVOC10390.1"/>
    </source>
</evidence>
<reference evidence="16" key="2">
    <citation type="submission" date="2022-06" db="UniProtKB">
        <authorList>
            <consortium name="EnsemblMetazoa"/>
        </authorList>
    </citation>
    <scope>IDENTIFICATION</scope>
</reference>
<organism evidence="16 17">
    <name type="scientific">Onchocerca volvulus</name>
    <dbReference type="NCBI Taxonomy" id="6282"/>
    <lineage>
        <taxon>Eukaryota</taxon>
        <taxon>Metazoa</taxon>
        <taxon>Ecdysozoa</taxon>
        <taxon>Nematoda</taxon>
        <taxon>Chromadorea</taxon>
        <taxon>Rhabditida</taxon>
        <taxon>Spirurina</taxon>
        <taxon>Spiruromorpha</taxon>
        <taxon>Filarioidea</taxon>
        <taxon>Onchocercidae</taxon>
        <taxon>Onchocerca</taxon>
    </lineage>
</organism>
<evidence type="ECO:0000259" key="15">
    <source>
        <dbReference type="PROSITE" id="PS50860"/>
    </source>
</evidence>
<dbReference type="InterPro" id="IPR023033">
    <property type="entry name" value="Ala_tRNA_ligase_euk/bac"/>
</dbReference>
<evidence type="ECO:0000256" key="14">
    <source>
        <dbReference type="HAMAP-Rule" id="MF_03133"/>
    </source>
</evidence>
<dbReference type="InterPro" id="IPR012947">
    <property type="entry name" value="tRNA_SAD"/>
</dbReference>
<dbReference type="Proteomes" id="UP000024404">
    <property type="component" value="Unassembled WGS sequence"/>
</dbReference>
<keyword evidence="6 14" id="KW-0479">Metal-binding</keyword>
<dbReference type="SUPFAM" id="SSF50447">
    <property type="entry name" value="Translation proteins"/>
    <property type="match status" value="1"/>
</dbReference>
<feature type="binding site" evidence="14">
    <location>
        <position position="730"/>
    </location>
    <ligand>
        <name>Zn(2+)</name>
        <dbReference type="ChEBI" id="CHEBI:29105"/>
    </ligand>
</feature>
<keyword evidence="17" id="KW-1185">Reference proteome</keyword>
<dbReference type="SUPFAM" id="SSF55681">
    <property type="entry name" value="Class II aaRS and biotin synthetases"/>
    <property type="match status" value="1"/>
</dbReference>
<evidence type="ECO:0000256" key="13">
    <source>
        <dbReference type="ARBA" id="ARBA00048300"/>
    </source>
</evidence>
<dbReference type="GO" id="GO:0000049">
    <property type="term" value="F:tRNA binding"/>
    <property type="evidence" value="ECO:0007669"/>
    <property type="project" value="UniProtKB-KW"/>
</dbReference>